<organism evidence="2 3">
    <name type="scientific">Rodentibacter ratti</name>
    <dbReference type="NCBI Taxonomy" id="1906745"/>
    <lineage>
        <taxon>Bacteria</taxon>
        <taxon>Pseudomonadati</taxon>
        <taxon>Pseudomonadota</taxon>
        <taxon>Gammaproteobacteria</taxon>
        <taxon>Pasteurellales</taxon>
        <taxon>Pasteurellaceae</taxon>
        <taxon>Rodentibacter</taxon>
    </lineage>
</organism>
<dbReference type="Proteomes" id="UP000189549">
    <property type="component" value="Unassembled WGS sequence"/>
</dbReference>
<proteinExistence type="predicted"/>
<feature type="domain" description="Putative zinc-finger" evidence="1">
    <location>
        <begin position="3"/>
        <end position="36"/>
    </location>
</feature>
<comment type="caution">
    <text evidence="2">The sequence shown here is derived from an EMBL/GenBank/DDBJ whole genome shotgun (WGS) entry which is preliminary data.</text>
</comment>
<reference evidence="2 3" key="1">
    <citation type="submission" date="2016-10" db="EMBL/GenBank/DDBJ databases">
        <title>Rodentibacter gen. nov. and new species.</title>
        <authorList>
            <person name="Christensen H."/>
        </authorList>
    </citation>
    <scope>NUCLEOTIDE SEQUENCE [LARGE SCALE GENOMIC DNA]</scope>
    <source>
        <strain evidence="2 3">Ppn157</strain>
    </source>
</reference>
<accession>A0A1V3L3R5</accession>
<name>A0A1V3L3R5_9PAST</name>
<evidence type="ECO:0000313" key="3">
    <source>
        <dbReference type="Proteomes" id="UP000189549"/>
    </source>
</evidence>
<dbReference type="Pfam" id="PF13490">
    <property type="entry name" value="zf-HC2"/>
    <property type="match status" value="1"/>
</dbReference>
<dbReference type="RefSeq" id="WP_077476450.1">
    <property type="nucleotide sequence ID" value="NZ_MLAH01000042.1"/>
</dbReference>
<protein>
    <submittedName>
        <fullName evidence="2">DsDNA-mimic protein</fullName>
    </submittedName>
</protein>
<gene>
    <name evidence="2" type="ORF">BKG93_07220</name>
</gene>
<dbReference type="EMBL" id="MLAH01000042">
    <property type="protein sequence ID" value="OOF84562.1"/>
    <property type="molecule type" value="Genomic_DNA"/>
</dbReference>
<evidence type="ECO:0000259" key="1">
    <source>
        <dbReference type="Pfam" id="PF13490"/>
    </source>
</evidence>
<sequence>MNCLQVTKLISDSQERPLSFLEKTGMNAHLLICPHCVNFNQNVQQIRKMMKTFSKC</sequence>
<dbReference type="AlphaFoldDB" id="A0A1V3L3R5"/>
<dbReference type="InterPro" id="IPR027383">
    <property type="entry name" value="Znf_put"/>
</dbReference>
<evidence type="ECO:0000313" key="2">
    <source>
        <dbReference type="EMBL" id="OOF84562.1"/>
    </source>
</evidence>